<protein>
    <submittedName>
        <fullName evidence="1">Uncharacterized protein</fullName>
    </submittedName>
</protein>
<name>A0ABW1TB30_9LACO</name>
<evidence type="ECO:0000313" key="2">
    <source>
        <dbReference type="Proteomes" id="UP001596190"/>
    </source>
</evidence>
<keyword evidence="2" id="KW-1185">Reference proteome</keyword>
<dbReference type="EMBL" id="JBHSSA010000072">
    <property type="protein sequence ID" value="MFC6254678.1"/>
    <property type="molecule type" value="Genomic_DNA"/>
</dbReference>
<accession>A0ABW1TB30</accession>
<organism evidence="1 2">
    <name type="scientific">Secundilactobacillus hailunensis</name>
    <dbReference type="NCBI Taxonomy" id="2559923"/>
    <lineage>
        <taxon>Bacteria</taxon>
        <taxon>Bacillati</taxon>
        <taxon>Bacillota</taxon>
        <taxon>Bacilli</taxon>
        <taxon>Lactobacillales</taxon>
        <taxon>Lactobacillaceae</taxon>
        <taxon>Secundilactobacillus</taxon>
    </lineage>
</organism>
<reference evidence="2" key="1">
    <citation type="journal article" date="2019" name="Int. J. Syst. Evol. Microbiol.">
        <title>The Global Catalogue of Microorganisms (GCM) 10K type strain sequencing project: providing services to taxonomists for standard genome sequencing and annotation.</title>
        <authorList>
            <consortium name="The Broad Institute Genomics Platform"/>
            <consortium name="The Broad Institute Genome Sequencing Center for Infectious Disease"/>
            <person name="Wu L."/>
            <person name="Ma J."/>
        </authorList>
    </citation>
    <scope>NUCLEOTIDE SEQUENCE [LARGE SCALE GENOMIC DNA]</scope>
    <source>
        <strain evidence="2">CCM 8950</strain>
    </source>
</reference>
<evidence type="ECO:0000313" key="1">
    <source>
        <dbReference type="EMBL" id="MFC6254678.1"/>
    </source>
</evidence>
<sequence>MTNLTTELTKVDNPTRNAANAKAQAILKALGAATVTLPASTTTAEQTLQTTVTNAATDKGTTQQIDDAMNITIPVVQNIKSELAAGSTLPAGTTLPADSTRTITFTVTATPDKAGETDPSKYTVSYVPETNIAPITPVQLGGVKATVTSNSLMPTNFDPTKESLNDATVTYTAEPSSITATYIDTDNGNTPVKGEDGNLITDGPITGAAGTTINYKIPTGYELAEDPSLPTTFGTGQAMTYTVKLKHKTVNNADVATNRNVTYTVANGGALVGATLPANSFDPITWTSKTDEVTGITTYAQTNNLPKLTPNEVDGYTVAVTNGDAVAGQKVTSKPTDIKTPTDINTVVTYTPENQSIKVNFVDQDGKALGNGVELTGVSDGTVDYQPAFK</sequence>
<dbReference type="Proteomes" id="UP001596190">
    <property type="component" value="Unassembled WGS sequence"/>
</dbReference>
<gene>
    <name evidence="1" type="ORF">ACFP1H_08785</name>
</gene>
<comment type="caution">
    <text evidence="1">The sequence shown here is derived from an EMBL/GenBank/DDBJ whole genome shotgun (WGS) entry which is preliminary data.</text>
</comment>
<feature type="non-terminal residue" evidence="1">
    <location>
        <position position="390"/>
    </location>
</feature>
<proteinExistence type="predicted"/>